<reference evidence="1 2" key="1">
    <citation type="submission" date="2018-05" db="EMBL/GenBank/DDBJ databases">
        <title>Leucothrix arctica sp. nov., isolated from Arctic seawater.</title>
        <authorList>
            <person name="Choi A."/>
            <person name="Baek K."/>
        </authorList>
    </citation>
    <scope>NUCLEOTIDE SEQUENCE [LARGE SCALE GENOMIC DNA]</scope>
    <source>
        <strain evidence="1 2">JCM 18388</strain>
    </source>
</reference>
<sequence length="137" mass="16302">MLNAIIHSKAGRIEVDKDIDKTSLSWRQLYQQREDLLTSAFFSRFTYLSGLLQHRLLKKWLGGGDFTEFKGIDYWPRYELPNHKSRNFVEPDLLLRFADCDLLVEVKPPEGGDQYHEQWRLEIEGYYDQESQTKPLY</sequence>
<dbReference type="OrthoDB" id="8370100at2"/>
<evidence type="ECO:0000313" key="1">
    <source>
        <dbReference type="EMBL" id="PWQ98199.1"/>
    </source>
</evidence>
<accession>A0A317CIJ2</accession>
<keyword evidence="2" id="KW-1185">Reference proteome</keyword>
<proteinExistence type="predicted"/>
<dbReference type="RefSeq" id="WP_109837171.1">
    <property type="nucleotide sequence ID" value="NZ_QGKM01000017.1"/>
</dbReference>
<gene>
    <name evidence="1" type="ORF">DKW60_08190</name>
</gene>
<name>A0A317CIJ2_9GAMM</name>
<evidence type="ECO:0000313" key="2">
    <source>
        <dbReference type="Proteomes" id="UP000245539"/>
    </source>
</evidence>
<dbReference type="AlphaFoldDB" id="A0A317CIJ2"/>
<organism evidence="1 2">
    <name type="scientific">Leucothrix pacifica</name>
    <dbReference type="NCBI Taxonomy" id="1247513"/>
    <lineage>
        <taxon>Bacteria</taxon>
        <taxon>Pseudomonadati</taxon>
        <taxon>Pseudomonadota</taxon>
        <taxon>Gammaproteobacteria</taxon>
        <taxon>Thiotrichales</taxon>
        <taxon>Thiotrichaceae</taxon>
        <taxon>Leucothrix</taxon>
    </lineage>
</organism>
<protein>
    <submittedName>
        <fullName evidence="1">Uncharacterized protein</fullName>
    </submittedName>
</protein>
<dbReference type="Proteomes" id="UP000245539">
    <property type="component" value="Unassembled WGS sequence"/>
</dbReference>
<comment type="caution">
    <text evidence="1">The sequence shown here is derived from an EMBL/GenBank/DDBJ whole genome shotgun (WGS) entry which is preliminary data.</text>
</comment>
<dbReference type="EMBL" id="QGKM01000017">
    <property type="protein sequence ID" value="PWQ98199.1"/>
    <property type="molecule type" value="Genomic_DNA"/>
</dbReference>